<organism evidence="7 8">
    <name type="scientific">Mucuna pruriens</name>
    <name type="common">Velvet bean</name>
    <name type="synonym">Dolichos pruriens</name>
    <dbReference type="NCBI Taxonomy" id="157652"/>
    <lineage>
        <taxon>Eukaryota</taxon>
        <taxon>Viridiplantae</taxon>
        <taxon>Streptophyta</taxon>
        <taxon>Embryophyta</taxon>
        <taxon>Tracheophyta</taxon>
        <taxon>Spermatophyta</taxon>
        <taxon>Magnoliopsida</taxon>
        <taxon>eudicotyledons</taxon>
        <taxon>Gunneridae</taxon>
        <taxon>Pentapetalae</taxon>
        <taxon>rosids</taxon>
        <taxon>fabids</taxon>
        <taxon>Fabales</taxon>
        <taxon>Fabaceae</taxon>
        <taxon>Papilionoideae</taxon>
        <taxon>50 kb inversion clade</taxon>
        <taxon>NPAAA clade</taxon>
        <taxon>indigoferoid/millettioid clade</taxon>
        <taxon>Phaseoleae</taxon>
        <taxon>Mucuna</taxon>
    </lineage>
</organism>
<dbReference type="Gene3D" id="1.20.5.170">
    <property type="match status" value="1"/>
</dbReference>
<dbReference type="InterPro" id="IPR004827">
    <property type="entry name" value="bZIP"/>
</dbReference>
<reference evidence="7" key="1">
    <citation type="submission" date="2018-05" db="EMBL/GenBank/DDBJ databases">
        <title>Draft genome of Mucuna pruriens seed.</title>
        <authorList>
            <person name="Nnadi N.E."/>
            <person name="Vos R."/>
            <person name="Hasami M.H."/>
            <person name="Devisetty U.K."/>
            <person name="Aguiy J.C."/>
        </authorList>
    </citation>
    <scope>NUCLEOTIDE SEQUENCE [LARGE SCALE GENOMIC DNA]</scope>
    <source>
        <strain evidence="7">JCA_2017</strain>
    </source>
</reference>
<evidence type="ECO:0000256" key="4">
    <source>
        <dbReference type="ARBA" id="ARBA00023242"/>
    </source>
</evidence>
<dbReference type="SUPFAM" id="SSF57959">
    <property type="entry name" value="Leucine zipper domain"/>
    <property type="match status" value="1"/>
</dbReference>
<evidence type="ECO:0000313" key="7">
    <source>
        <dbReference type="EMBL" id="RDX60706.1"/>
    </source>
</evidence>
<evidence type="ECO:0000256" key="3">
    <source>
        <dbReference type="ARBA" id="ARBA00023163"/>
    </source>
</evidence>
<evidence type="ECO:0000256" key="1">
    <source>
        <dbReference type="ARBA" id="ARBA00023015"/>
    </source>
</evidence>
<dbReference type="GO" id="GO:0005634">
    <property type="term" value="C:nucleus"/>
    <property type="evidence" value="ECO:0007669"/>
    <property type="project" value="TreeGrafter"/>
</dbReference>
<evidence type="ECO:0000256" key="5">
    <source>
        <dbReference type="SAM" id="MobiDB-lite"/>
    </source>
</evidence>
<dbReference type="AlphaFoldDB" id="A0A371E3U1"/>
<keyword evidence="4" id="KW-0539">Nucleus</keyword>
<dbReference type="InterPro" id="IPR046347">
    <property type="entry name" value="bZIP_sf"/>
</dbReference>
<comment type="caution">
    <text evidence="7">The sequence shown here is derived from an EMBL/GenBank/DDBJ whole genome shotgun (WGS) entry which is preliminary data.</text>
</comment>
<feature type="domain" description="BZIP" evidence="6">
    <location>
        <begin position="84"/>
        <end position="155"/>
    </location>
</feature>
<feature type="non-terminal residue" evidence="7">
    <location>
        <position position="1"/>
    </location>
</feature>
<evidence type="ECO:0000313" key="8">
    <source>
        <dbReference type="Proteomes" id="UP000257109"/>
    </source>
</evidence>
<dbReference type="OrthoDB" id="10402385at2759"/>
<evidence type="ECO:0000256" key="2">
    <source>
        <dbReference type="ARBA" id="ARBA00023125"/>
    </source>
</evidence>
<keyword evidence="3" id="KW-0804">Transcription</keyword>
<keyword evidence="2" id="KW-0238">DNA-binding</keyword>
<dbReference type="Proteomes" id="UP000257109">
    <property type="component" value="Unassembled WGS sequence"/>
</dbReference>
<name>A0A371E3U1_MUCPR</name>
<dbReference type="Pfam" id="PF00170">
    <property type="entry name" value="bZIP_1"/>
    <property type="match status" value="1"/>
</dbReference>
<evidence type="ECO:0000259" key="6">
    <source>
        <dbReference type="SMART" id="SM00338"/>
    </source>
</evidence>
<dbReference type="GO" id="GO:0003700">
    <property type="term" value="F:DNA-binding transcription factor activity"/>
    <property type="evidence" value="ECO:0007669"/>
    <property type="project" value="InterPro"/>
</dbReference>
<dbReference type="GO" id="GO:0000976">
    <property type="term" value="F:transcription cis-regulatory region binding"/>
    <property type="evidence" value="ECO:0007669"/>
    <property type="project" value="TreeGrafter"/>
</dbReference>
<dbReference type="PANTHER" id="PTHR45764">
    <property type="entry name" value="BZIP TRANSCRIPTION FACTOR 44"/>
    <property type="match status" value="1"/>
</dbReference>
<dbReference type="GO" id="GO:0045893">
    <property type="term" value="P:positive regulation of DNA-templated transcription"/>
    <property type="evidence" value="ECO:0007669"/>
    <property type="project" value="TreeGrafter"/>
</dbReference>
<keyword evidence="8" id="KW-1185">Reference proteome</keyword>
<dbReference type="PANTHER" id="PTHR45764:SF38">
    <property type="entry name" value="BZIP TRANSCRIPTION FACTOR 44"/>
    <property type="match status" value="1"/>
</dbReference>
<dbReference type="SMART" id="SM00338">
    <property type="entry name" value="BRLZ"/>
    <property type="match status" value="1"/>
</dbReference>
<sequence length="166" mass="18523">MANQSFTNILTNDKQFAALQLPPKAPTSNKNKPSVTEGHEILFQASNVLKTHENPSLSFLGDEQIPGPPNSPSNFEDSAHATASKLEAKLKRMQANRVYAARYRLRKLARVQDMQSQVDSLEAEISMIRSQLLYWGSVYNKLVEENAMLKARCDAASKQMAEKDGK</sequence>
<gene>
    <name evidence="7" type="ORF">CR513_61126</name>
</gene>
<dbReference type="EMBL" id="QJKJ01016644">
    <property type="protein sequence ID" value="RDX60706.1"/>
    <property type="molecule type" value="Genomic_DNA"/>
</dbReference>
<protein>
    <recommendedName>
        <fullName evidence="6">BZIP domain-containing protein</fullName>
    </recommendedName>
</protein>
<feature type="region of interest" description="Disordered" evidence="5">
    <location>
        <begin position="57"/>
        <end position="77"/>
    </location>
</feature>
<keyword evidence="1" id="KW-0805">Transcription regulation</keyword>
<proteinExistence type="predicted"/>
<accession>A0A371E3U1</accession>